<evidence type="ECO:0000313" key="1">
    <source>
        <dbReference type="EMBL" id="OAD66511.1"/>
    </source>
</evidence>
<proteinExistence type="predicted"/>
<gene>
    <name evidence="1" type="ORF">PHYBLDRAFT_152316</name>
</gene>
<sequence length="133" mass="15264">MPHVIQVVILDGGKRRTISGVLSTNPLKALKEVPQEELEKLDVELNDYDAAFQEHITFRLRTARTEPPLVVPVQTCTQSTGMSIKKLLDTFTVNHRDTQEFEKTVRLIPRANFKPKTLRYLLKIGFVKLHQID</sequence>
<dbReference type="GeneID" id="28993792"/>
<dbReference type="InParanoid" id="A0A162ZFX5"/>
<dbReference type="Proteomes" id="UP000077315">
    <property type="component" value="Unassembled WGS sequence"/>
</dbReference>
<reference evidence="2" key="1">
    <citation type="submission" date="2015-06" db="EMBL/GenBank/DDBJ databases">
        <title>Expansion of signal transduction pathways in fungi by whole-genome duplication.</title>
        <authorList>
            <consortium name="DOE Joint Genome Institute"/>
            <person name="Corrochano L.M."/>
            <person name="Kuo A."/>
            <person name="Marcet-Houben M."/>
            <person name="Polaino S."/>
            <person name="Salamov A."/>
            <person name="Villalobos J.M."/>
            <person name="Alvarez M.I."/>
            <person name="Avalos J."/>
            <person name="Benito E.P."/>
            <person name="Benoit I."/>
            <person name="Burger G."/>
            <person name="Camino L.P."/>
            <person name="Canovas D."/>
            <person name="Cerda-Olmedo E."/>
            <person name="Cheng J.-F."/>
            <person name="Dominguez A."/>
            <person name="Elias M."/>
            <person name="Eslava A.P."/>
            <person name="Glaser F."/>
            <person name="Grimwood J."/>
            <person name="Gutierrez G."/>
            <person name="Heitman J."/>
            <person name="Henrissat B."/>
            <person name="Iturriaga E.A."/>
            <person name="Lang B.F."/>
            <person name="Lavin J.L."/>
            <person name="Lee S."/>
            <person name="Li W."/>
            <person name="Lindquist E."/>
            <person name="Lopez-Garcia S."/>
            <person name="Luque E.M."/>
            <person name="Marcos A.T."/>
            <person name="Martin J."/>
            <person name="McCluskey K."/>
            <person name="Medina H.R."/>
            <person name="Miralles-Duran A."/>
            <person name="Miyazaki A."/>
            <person name="Munoz-Torres E."/>
            <person name="Oguiza J.A."/>
            <person name="Ohm R."/>
            <person name="Olmedo M."/>
            <person name="Orejas M."/>
            <person name="Ortiz-Castellanos L."/>
            <person name="Pisabarro A.G."/>
            <person name="Rodriguez-Romero J."/>
            <person name="Ruiz-Herrera J."/>
            <person name="Ruiz-Vazquez R."/>
            <person name="Sanz C."/>
            <person name="Schackwitz W."/>
            <person name="Schmutz J."/>
            <person name="Shahriari M."/>
            <person name="Shelest E."/>
            <person name="Silva-Franco F."/>
            <person name="Soanes D."/>
            <person name="Syed K."/>
            <person name="Tagua V.G."/>
            <person name="Talbot N.J."/>
            <person name="Thon M."/>
            <person name="De vries R.P."/>
            <person name="Wiebenga A."/>
            <person name="Yadav J.S."/>
            <person name="Braun E.L."/>
            <person name="Baker S."/>
            <person name="Garre V."/>
            <person name="Horwitz B."/>
            <person name="Torres-Martinez S."/>
            <person name="Idnurm A."/>
            <person name="Herrera-Estrella A."/>
            <person name="Gabaldon T."/>
            <person name="Grigoriev I.V."/>
        </authorList>
    </citation>
    <scope>NUCLEOTIDE SEQUENCE [LARGE SCALE GENOMIC DNA]</scope>
    <source>
        <strain evidence="2">NRRL 1555(-)</strain>
    </source>
</reference>
<evidence type="ECO:0000313" key="2">
    <source>
        <dbReference type="Proteomes" id="UP000077315"/>
    </source>
</evidence>
<dbReference type="RefSeq" id="XP_018284551.1">
    <property type="nucleotide sequence ID" value="XM_018432886.1"/>
</dbReference>
<dbReference type="EMBL" id="KV441002">
    <property type="protein sequence ID" value="OAD66511.1"/>
    <property type="molecule type" value="Genomic_DNA"/>
</dbReference>
<dbReference type="AlphaFoldDB" id="A0A162ZFX5"/>
<name>A0A162ZFX5_PHYB8</name>
<dbReference type="VEuPathDB" id="FungiDB:PHYBLDRAFT_152316"/>
<protein>
    <submittedName>
        <fullName evidence="1">Uncharacterized protein</fullName>
    </submittedName>
</protein>
<organism evidence="1 2">
    <name type="scientific">Phycomyces blakesleeanus (strain ATCC 8743b / DSM 1359 / FGSC 10004 / NBRC 33097 / NRRL 1555)</name>
    <dbReference type="NCBI Taxonomy" id="763407"/>
    <lineage>
        <taxon>Eukaryota</taxon>
        <taxon>Fungi</taxon>
        <taxon>Fungi incertae sedis</taxon>
        <taxon>Mucoromycota</taxon>
        <taxon>Mucoromycotina</taxon>
        <taxon>Mucoromycetes</taxon>
        <taxon>Mucorales</taxon>
        <taxon>Phycomycetaceae</taxon>
        <taxon>Phycomyces</taxon>
    </lineage>
</organism>
<accession>A0A162ZFX5</accession>
<keyword evidence="2" id="KW-1185">Reference proteome</keyword>